<evidence type="ECO:0000256" key="2">
    <source>
        <dbReference type="ARBA" id="ARBA00007467"/>
    </source>
</evidence>
<feature type="transmembrane region" description="Helical" evidence="8">
    <location>
        <begin position="152"/>
        <end position="172"/>
    </location>
</feature>
<feature type="transmembrane region" description="Helical" evidence="8">
    <location>
        <begin position="64"/>
        <end position="84"/>
    </location>
</feature>
<evidence type="ECO:0000256" key="3">
    <source>
        <dbReference type="ARBA" id="ARBA00022448"/>
    </source>
</evidence>
<dbReference type="GO" id="GO:0012505">
    <property type="term" value="C:endomembrane system"/>
    <property type="evidence" value="ECO:0007669"/>
    <property type="project" value="UniProtKB-SubCell"/>
</dbReference>
<keyword evidence="4 8" id="KW-0812">Transmembrane</keyword>
<evidence type="ECO:0000256" key="9">
    <source>
        <dbReference type="SAM" id="MobiDB-lite"/>
    </source>
</evidence>
<feature type="transmembrane region" description="Helical" evidence="8">
    <location>
        <begin position="121"/>
        <end position="146"/>
    </location>
</feature>
<feature type="transmembrane region" description="Helical" evidence="8">
    <location>
        <begin position="184"/>
        <end position="203"/>
    </location>
</feature>
<evidence type="ECO:0000256" key="5">
    <source>
        <dbReference type="ARBA" id="ARBA00022970"/>
    </source>
</evidence>
<reference evidence="10 12" key="1">
    <citation type="submission" date="2020-01" db="EMBL/GenBank/DDBJ databases">
        <authorList>
            <consortium name="DOE Joint Genome Institute"/>
            <person name="Haridas S."/>
            <person name="Albert R."/>
            <person name="Binder M."/>
            <person name="Bloem J."/>
            <person name="Labutti K."/>
            <person name="Salamov A."/>
            <person name="Andreopoulos B."/>
            <person name="Baker S.E."/>
            <person name="Barry K."/>
            <person name="Bills G."/>
            <person name="Bluhm B.H."/>
            <person name="Cannon C."/>
            <person name="Castanera R."/>
            <person name="Culley D.E."/>
            <person name="Daum C."/>
            <person name="Ezra D."/>
            <person name="Gonzalez J.B."/>
            <person name="Henrissat B."/>
            <person name="Kuo A."/>
            <person name="Liang C."/>
            <person name="Lipzen A."/>
            <person name="Lutzoni F."/>
            <person name="Magnuson J."/>
            <person name="Mondo S."/>
            <person name="Nolan M."/>
            <person name="Ohm R."/>
            <person name="Pangilinan J."/>
            <person name="Park H.-J."/>
            <person name="Ramirez L."/>
            <person name="Alfaro M."/>
            <person name="Sun H."/>
            <person name="Tritt A."/>
            <person name="Yoshinaga Y."/>
            <person name="Zwiers L.-H."/>
            <person name="Turgeon B.G."/>
            <person name="Goodwin S.B."/>
            <person name="Spatafora J.W."/>
            <person name="Crous P.W."/>
            <person name="Grigoriev I.V."/>
        </authorList>
    </citation>
    <scope>NUCLEOTIDE SEQUENCE</scope>
    <source>
        <strain evidence="10 12">CBS 781.70</strain>
    </source>
</reference>
<dbReference type="Gene3D" id="1.20.1250.20">
    <property type="entry name" value="MFS general substrate transporter like domains"/>
    <property type="match status" value="1"/>
</dbReference>
<dbReference type="Proteomes" id="UP000504638">
    <property type="component" value="Unplaced"/>
</dbReference>
<evidence type="ECO:0000313" key="11">
    <source>
        <dbReference type="Proteomes" id="UP000504638"/>
    </source>
</evidence>
<accession>A0A6G1FU65</accession>
<dbReference type="InterPro" id="IPR003492">
    <property type="entry name" value="Battenin_disease_Cln3"/>
</dbReference>
<dbReference type="GO" id="GO:0006865">
    <property type="term" value="P:amino acid transport"/>
    <property type="evidence" value="ECO:0007669"/>
    <property type="project" value="UniProtKB-KW"/>
</dbReference>
<keyword evidence="5" id="KW-0029">Amino-acid transport</keyword>
<name>A0A6G1FU65_9PEZI</name>
<dbReference type="Pfam" id="PF02487">
    <property type="entry name" value="CLN3"/>
    <property type="match status" value="1"/>
</dbReference>
<evidence type="ECO:0000256" key="1">
    <source>
        <dbReference type="ARBA" id="ARBA00004127"/>
    </source>
</evidence>
<dbReference type="SUPFAM" id="SSF103473">
    <property type="entry name" value="MFS general substrate transporter"/>
    <property type="match status" value="1"/>
</dbReference>
<dbReference type="PIRSF" id="PIRSF015974">
    <property type="entry name" value="CLN3_BTN1"/>
    <property type="match status" value="1"/>
</dbReference>
<dbReference type="GeneID" id="54420781"/>
<dbReference type="PANTHER" id="PTHR10981:SF0">
    <property type="entry name" value="BATTENIN"/>
    <property type="match status" value="1"/>
</dbReference>
<feature type="transmembrane region" description="Helical" evidence="8">
    <location>
        <begin position="292"/>
        <end position="316"/>
    </location>
</feature>
<reference evidence="12" key="2">
    <citation type="submission" date="2020-04" db="EMBL/GenBank/DDBJ databases">
        <authorList>
            <consortium name="NCBI Genome Project"/>
        </authorList>
    </citation>
    <scope>NUCLEOTIDE SEQUENCE</scope>
    <source>
        <strain evidence="12">CBS 781.70</strain>
    </source>
</reference>
<dbReference type="GO" id="GO:0005774">
    <property type="term" value="C:vacuolar membrane"/>
    <property type="evidence" value="ECO:0007669"/>
    <property type="project" value="UniProtKB-SubCell"/>
</dbReference>
<feature type="compositionally biased region" description="Acidic residues" evidence="9">
    <location>
        <begin position="221"/>
        <end position="230"/>
    </location>
</feature>
<keyword evidence="11" id="KW-1185">Reference proteome</keyword>
<dbReference type="AlphaFoldDB" id="A0A6G1FU65"/>
<keyword evidence="6 8" id="KW-1133">Transmembrane helix</keyword>
<dbReference type="PRINTS" id="PR01315">
    <property type="entry name" value="BATTENIN"/>
</dbReference>
<keyword evidence="8" id="KW-0926">Vacuole</keyword>
<evidence type="ECO:0000256" key="8">
    <source>
        <dbReference type="RuleBase" id="RU361113"/>
    </source>
</evidence>
<gene>
    <name evidence="10 12" type="ORF">P152DRAFT_461843</name>
</gene>
<dbReference type="GO" id="GO:0051453">
    <property type="term" value="P:regulation of intracellular pH"/>
    <property type="evidence" value="ECO:0007669"/>
    <property type="project" value="TreeGrafter"/>
</dbReference>
<comment type="subcellular location">
    <subcellularLocation>
        <location evidence="1">Endomembrane system</location>
        <topology evidence="1">Multi-pass membrane protein</topology>
    </subcellularLocation>
    <subcellularLocation>
        <location evidence="8">Vacuole membrane</location>
        <topology evidence="8">Multi-pass membrane protein</topology>
    </subcellularLocation>
</comment>
<comment type="similarity">
    <text evidence="2 8">Belongs to the battenin family.</text>
</comment>
<protein>
    <recommendedName>
        <fullName evidence="8">Protein BTN</fullName>
    </recommendedName>
</protein>
<evidence type="ECO:0000313" key="12">
    <source>
        <dbReference type="RefSeq" id="XP_033530832.1"/>
    </source>
</evidence>
<feature type="region of interest" description="Disordered" evidence="9">
    <location>
        <begin position="214"/>
        <end position="245"/>
    </location>
</feature>
<evidence type="ECO:0000256" key="7">
    <source>
        <dbReference type="ARBA" id="ARBA00023136"/>
    </source>
</evidence>
<dbReference type="RefSeq" id="XP_033530832.1">
    <property type="nucleotide sequence ID" value="XM_033680211.1"/>
</dbReference>
<keyword evidence="7 8" id="KW-0472">Membrane</keyword>
<feature type="transmembrane region" description="Helical" evidence="8">
    <location>
        <begin position="33"/>
        <end position="57"/>
    </location>
</feature>
<feature type="transmembrane region" description="Helical" evidence="8">
    <location>
        <begin position="90"/>
        <end position="109"/>
    </location>
</feature>
<feature type="transmembrane region" description="Helical" evidence="8">
    <location>
        <begin position="384"/>
        <end position="403"/>
    </location>
</feature>
<dbReference type="InterPro" id="IPR018460">
    <property type="entry name" value="Battenin_disease_Cln3_subgr"/>
</dbReference>
<dbReference type="OrthoDB" id="5965864at2759"/>
<proteinExistence type="inferred from homology"/>
<sequence length="466" mass="50763">MALPVPGSPAASWAVYRQKLITALEGQNPRVLIAFWLFGLINNVLYVIILTSALDLIGPLPKALILLPDILPGFLCKLIAPYFIHHFPYSLRVLICVSLSSTGMLLIAVSPPSHNPVSIAVKLLGIMMASLSSGGGELTFLALTHFYGKGSLAMWSSGTGGAGIVGAGAYALATVTIGMSSRTALLVFATLPAVMFVSFFLILPRDALETSSDLRQRLDSGQDESTEEQEAFLPSHSPSHDDDDEHGISQIDISTALTASASSITPLTSKPLHWTATLHSHLQRARSLFLPYMLPLLLVYISEYTINTALFPVLLFPPHSPRTPFTHLRSHYPTYSTLYQTGVFLSRSSLPFLRIRSLYAPTALQSLNFLVLLLHALYDFLPSFWYVAPIVFWEGLLGGLVYVSTFARIAEEVPRGEREFSLAATSVSDSGGILVSALVSMVLEVAVCEWQVSQGRRWCRMVKPAG</sequence>
<dbReference type="PANTHER" id="PTHR10981">
    <property type="entry name" value="BATTENIN"/>
    <property type="match status" value="1"/>
</dbReference>
<dbReference type="EMBL" id="ML975175">
    <property type="protein sequence ID" value="KAF1809201.1"/>
    <property type="molecule type" value="Genomic_DNA"/>
</dbReference>
<dbReference type="InterPro" id="IPR036259">
    <property type="entry name" value="MFS_trans_sf"/>
</dbReference>
<organism evidence="10">
    <name type="scientific">Eremomyces bilateralis CBS 781.70</name>
    <dbReference type="NCBI Taxonomy" id="1392243"/>
    <lineage>
        <taxon>Eukaryota</taxon>
        <taxon>Fungi</taxon>
        <taxon>Dikarya</taxon>
        <taxon>Ascomycota</taxon>
        <taxon>Pezizomycotina</taxon>
        <taxon>Dothideomycetes</taxon>
        <taxon>Dothideomycetes incertae sedis</taxon>
        <taxon>Eremomycetales</taxon>
        <taxon>Eremomycetaceae</taxon>
        <taxon>Eremomyces</taxon>
    </lineage>
</organism>
<evidence type="ECO:0000256" key="6">
    <source>
        <dbReference type="ARBA" id="ARBA00022989"/>
    </source>
</evidence>
<keyword evidence="3" id="KW-0813">Transport</keyword>
<evidence type="ECO:0000313" key="10">
    <source>
        <dbReference type="EMBL" id="KAF1809201.1"/>
    </source>
</evidence>
<reference evidence="12" key="3">
    <citation type="submission" date="2025-04" db="UniProtKB">
        <authorList>
            <consortium name="RefSeq"/>
        </authorList>
    </citation>
    <scope>IDENTIFICATION</scope>
    <source>
        <strain evidence="12">CBS 781.70</strain>
    </source>
</reference>
<evidence type="ECO:0000256" key="4">
    <source>
        <dbReference type="ARBA" id="ARBA00022692"/>
    </source>
</evidence>